<keyword evidence="8" id="KW-1185">Reference proteome</keyword>
<evidence type="ECO:0000259" key="6">
    <source>
        <dbReference type="Pfam" id="PF00127"/>
    </source>
</evidence>
<dbReference type="EMBL" id="LJCR01002365">
    <property type="protein sequence ID" value="KPV48836.1"/>
    <property type="molecule type" value="Genomic_DNA"/>
</dbReference>
<evidence type="ECO:0000313" key="7">
    <source>
        <dbReference type="EMBL" id="KPV48836.1"/>
    </source>
</evidence>
<protein>
    <recommendedName>
        <fullName evidence="6">Blue (type 1) copper domain-containing protein</fullName>
    </recommendedName>
</protein>
<feature type="signal peptide" evidence="5">
    <location>
        <begin position="1"/>
        <end position="21"/>
    </location>
</feature>
<keyword evidence="1" id="KW-0813">Transport</keyword>
<organism evidence="7 8">
    <name type="scientific">Kouleothrix aurantiaca</name>
    <dbReference type="NCBI Taxonomy" id="186479"/>
    <lineage>
        <taxon>Bacteria</taxon>
        <taxon>Bacillati</taxon>
        <taxon>Chloroflexota</taxon>
        <taxon>Chloroflexia</taxon>
        <taxon>Chloroflexales</taxon>
        <taxon>Roseiflexineae</taxon>
        <taxon>Roseiflexaceae</taxon>
        <taxon>Kouleothrix</taxon>
    </lineage>
</organism>
<proteinExistence type="predicted"/>
<dbReference type="PANTHER" id="PTHR38439:SF2">
    <property type="entry name" value="OUTER MEMBRANE PROTEIN H.8"/>
    <property type="match status" value="1"/>
</dbReference>
<dbReference type="Proteomes" id="UP000050509">
    <property type="component" value="Unassembled WGS sequence"/>
</dbReference>
<feature type="domain" description="Blue (type 1) copper" evidence="6">
    <location>
        <begin position="41"/>
        <end position="137"/>
    </location>
</feature>
<dbReference type="AlphaFoldDB" id="A0A0P9EWZ5"/>
<feature type="chain" id="PRO_5006156736" description="Blue (type 1) copper domain-containing protein" evidence="5">
    <location>
        <begin position="22"/>
        <end position="137"/>
    </location>
</feature>
<dbReference type="GO" id="GO:0009055">
    <property type="term" value="F:electron transfer activity"/>
    <property type="evidence" value="ECO:0007669"/>
    <property type="project" value="InterPro"/>
</dbReference>
<name>A0A0P9EWZ5_9CHLR</name>
<dbReference type="InterPro" id="IPR000923">
    <property type="entry name" value="BlueCu_1"/>
</dbReference>
<accession>A0A0P9EWZ5</accession>
<dbReference type="InterPro" id="IPR008972">
    <property type="entry name" value="Cupredoxin"/>
</dbReference>
<reference evidence="7 8" key="1">
    <citation type="submission" date="2015-09" db="EMBL/GenBank/DDBJ databases">
        <title>Draft genome sequence of Kouleothrix aurantiaca JCM 19913.</title>
        <authorList>
            <person name="Hemp J."/>
        </authorList>
    </citation>
    <scope>NUCLEOTIDE SEQUENCE [LARGE SCALE GENOMIC DNA]</scope>
    <source>
        <strain evidence="7 8">COM-B</strain>
    </source>
</reference>
<feature type="non-terminal residue" evidence="7">
    <location>
        <position position="137"/>
    </location>
</feature>
<evidence type="ECO:0000256" key="3">
    <source>
        <dbReference type="ARBA" id="ARBA00022982"/>
    </source>
</evidence>
<sequence length="137" mass="13346">MKLNGRKWLAGVALASALALAACGGGSGGTGGGGEGGASSVNVSTAGEALQFAPANLTAKPGDVKITFKNGSSAQKHNWVLVKGGDDVAAKVDEEGVAAGDAKGYLPDDKANILANTKLVDGGATDSVTAKLDAGTY</sequence>
<keyword evidence="5" id="KW-0732">Signal</keyword>
<dbReference type="PANTHER" id="PTHR38439">
    <property type="entry name" value="AURACYANIN-B"/>
    <property type="match status" value="1"/>
</dbReference>
<keyword evidence="2" id="KW-0479">Metal-binding</keyword>
<dbReference type="GO" id="GO:0005507">
    <property type="term" value="F:copper ion binding"/>
    <property type="evidence" value="ECO:0007669"/>
    <property type="project" value="InterPro"/>
</dbReference>
<dbReference type="Pfam" id="PF00127">
    <property type="entry name" value="Copper-bind"/>
    <property type="match status" value="1"/>
</dbReference>
<evidence type="ECO:0000256" key="2">
    <source>
        <dbReference type="ARBA" id="ARBA00022723"/>
    </source>
</evidence>
<dbReference type="InterPro" id="IPR050845">
    <property type="entry name" value="Cu-binding_ET"/>
</dbReference>
<dbReference type="PROSITE" id="PS51257">
    <property type="entry name" value="PROKAR_LIPOPROTEIN"/>
    <property type="match status" value="1"/>
</dbReference>
<keyword evidence="3" id="KW-0249">Electron transport</keyword>
<gene>
    <name evidence="7" type="ORF">SE17_35925</name>
</gene>
<evidence type="ECO:0000256" key="5">
    <source>
        <dbReference type="SAM" id="SignalP"/>
    </source>
</evidence>
<evidence type="ECO:0000256" key="4">
    <source>
        <dbReference type="ARBA" id="ARBA00023008"/>
    </source>
</evidence>
<evidence type="ECO:0000313" key="8">
    <source>
        <dbReference type="Proteomes" id="UP000050509"/>
    </source>
</evidence>
<comment type="caution">
    <text evidence="7">The sequence shown here is derived from an EMBL/GenBank/DDBJ whole genome shotgun (WGS) entry which is preliminary data.</text>
</comment>
<dbReference type="Gene3D" id="2.60.40.420">
    <property type="entry name" value="Cupredoxins - blue copper proteins"/>
    <property type="match status" value="1"/>
</dbReference>
<keyword evidence="4" id="KW-0186">Copper</keyword>
<evidence type="ECO:0000256" key="1">
    <source>
        <dbReference type="ARBA" id="ARBA00022448"/>
    </source>
</evidence>
<dbReference type="SUPFAM" id="SSF49503">
    <property type="entry name" value="Cupredoxins"/>
    <property type="match status" value="1"/>
</dbReference>